<dbReference type="STRING" id="151894.SAMN04488524_4263"/>
<evidence type="ECO:0000256" key="1">
    <source>
        <dbReference type="SAM" id="SignalP"/>
    </source>
</evidence>
<dbReference type="OrthoDB" id="9799878at2"/>
<reference evidence="3" key="1">
    <citation type="submission" date="2017-04" db="EMBL/GenBank/DDBJ databases">
        <authorList>
            <person name="Varghese N."/>
            <person name="Submissions S."/>
        </authorList>
    </citation>
    <scope>NUCLEOTIDE SEQUENCE [LARGE SCALE GENOMIC DNA]</scope>
    <source>
        <strain evidence="3">DSM 12126</strain>
    </source>
</reference>
<keyword evidence="1" id="KW-0732">Signal</keyword>
<accession>A0A1W2DYP7</accession>
<evidence type="ECO:0008006" key="4">
    <source>
        <dbReference type="Google" id="ProtNLM"/>
    </source>
</evidence>
<dbReference type="PANTHER" id="PTHR36842:SF1">
    <property type="entry name" value="PROTEIN TOLB"/>
    <property type="match status" value="1"/>
</dbReference>
<keyword evidence="3" id="KW-1185">Reference proteome</keyword>
<dbReference type="Proteomes" id="UP000192756">
    <property type="component" value="Unassembled WGS sequence"/>
</dbReference>
<evidence type="ECO:0000313" key="3">
    <source>
        <dbReference type="Proteomes" id="UP000192756"/>
    </source>
</evidence>
<feature type="chain" id="PRO_5013207184" description="WD40-like Beta Propeller Repeat" evidence="1">
    <location>
        <begin position="30"/>
        <end position="936"/>
    </location>
</feature>
<protein>
    <recommendedName>
        <fullName evidence="4">WD40-like Beta Propeller Repeat</fullName>
    </recommendedName>
</protein>
<dbReference type="InterPro" id="IPR011042">
    <property type="entry name" value="6-blade_b-propeller_TolB-like"/>
</dbReference>
<dbReference type="RefSeq" id="WP_084241060.1">
    <property type="nucleotide sequence ID" value="NZ_FWXT01000004.1"/>
</dbReference>
<dbReference type="SUPFAM" id="SSF82171">
    <property type="entry name" value="DPP6 N-terminal domain-like"/>
    <property type="match status" value="1"/>
</dbReference>
<proteinExistence type="predicted"/>
<dbReference type="EMBL" id="FWXT01000004">
    <property type="protein sequence ID" value="SMD02573.1"/>
    <property type="molecule type" value="Genomic_DNA"/>
</dbReference>
<evidence type="ECO:0000313" key="2">
    <source>
        <dbReference type="EMBL" id="SMD02573.1"/>
    </source>
</evidence>
<name>A0A1W2DYP7_9SPHI</name>
<dbReference type="Gene3D" id="2.120.10.30">
    <property type="entry name" value="TolB, C-terminal domain"/>
    <property type="match status" value="1"/>
</dbReference>
<dbReference type="PANTHER" id="PTHR36842">
    <property type="entry name" value="PROTEIN TOLB HOMOLOG"/>
    <property type="match status" value="1"/>
</dbReference>
<feature type="signal peptide" evidence="1">
    <location>
        <begin position="1"/>
        <end position="29"/>
    </location>
</feature>
<gene>
    <name evidence="2" type="ORF">SAMN04488524_4263</name>
</gene>
<organism evidence="2 3">
    <name type="scientific">Pedobacter africanus</name>
    <dbReference type="NCBI Taxonomy" id="151894"/>
    <lineage>
        <taxon>Bacteria</taxon>
        <taxon>Pseudomonadati</taxon>
        <taxon>Bacteroidota</taxon>
        <taxon>Sphingobacteriia</taxon>
        <taxon>Sphingobacteriales</taxon>
        <taxon>Sphingobacteriaceae</taxon>
        <taxon>Pedobacter</taxon>
    </lineage>
</organism>
<dbReference type="AlphaFoldDB" id="A0A1W2DYP7"/>
<sequence length="936" mass="107186">MKINKYNKTLIISIKTALILSFISQTVFSQIFNEEQNPLSVKWRQINASGFKVIYPQEMEKEAQRMANTLPHIYPYVGGSLGRQKTSIPVLLQNRGVIANGFVQLGPKKSEFYTTPPQQFDSQDWLNNLAVHELRHVAQFDKLTGGKAHPFPEEVYLAWFGASLPIWFFEGDAVSTETSLTNAGRGRQPSWIMPYRAALLEGRDFSYSKANFGSEKDITPDYYQLGYLIASNIRKQEGRNIFDSVLTDIRRRPFRPYPFSNTLKKLTGHGSHNWFKQTNTLIKEKWTEQAAKSSSENYSPLNATASYASSYFLPVRIDENSILTLKQSKADVPQFILIDKNKKEKHLLNIGRQEQPWFSYANDLIVWDEVRYDPRYRQRSYSVICSYNLKTGKTKKLSSRSRLFSPSLSSDGKKIIAVSFDLSNRCNLVELDANTGKLLYTYPNPQNLILQTPAFDASGNTVAYISVTEKGKAMWTSNRSGQRQQLIPNTQQQITRPVFISDQIAFNAHYSGVDNIYSIDIKTKKISALSAAKYGAFNPSFSKNSKTIIFNNYTASGYQVAETTINARQTGASNFVFFGEAAEKQEHTGNVFSKIPDSTYTSKPYGRFGNLFNVHSIIPIIEDEYQFGLQLNSNNLLSTFSSFAGAQYHRDLNRFEYNAGFVLKSFYPIISATYRNRPRRTFYSTNSGIYQGDWRENNIQLQALLPISLNTLGSTYSFSLKTATSFTKRYQPQNMPANYISTLRFPMEYGFTFQHSIRQAERDVAPRWAQILRTTYLHQPFDKQLDGSLFAGEAFFYFPGLFRNHSFLANFNYQHATGVRKYEREINAVYGYNNIRAMSMLKNTLLFNYRFPIAFPDAELGPIAYIRNLRAGIFCHYENIGTETNLGEPKTYGFELRSNMNVLRYQPNVEVGGRFVFVNKVYNQNPILELILNYSF</sequence>